<accession>A0A6M3KSR2</accession>
<dbReference type="EMBL" id="MT142552">
    <property type="protein sequence ID" value="QJA85069.1"/>
    <property type="molecule type" value="Genomic_DNA"/>
</dbReference>
<proteinExistence type="predicted"/>
<organism evidence="1">
    <name type="scientific">viral metagenome</name>
    <dbReference type="NCBI Taxonomy" id="1070528"/>
    <lineage>
        <taxon>unclassified sequences</taxon>
        <taxon>metagenomes</taxon>
        <taxon>organismal metagenomes</taxon>
    </lineage>
</organism>
<protein>
    <submittedName>
        <fullName evidence="1">Uncharacterized protein</fullName>
    </submittedName>
</protein>
<reference evidence="1" key="1">
    <citation type="submission" date="2020-03" db="EMBL/GenBank/DDBJ databases">
        <title>The deep terrestrial virosphere.</title>
        <authorList>
            <person name="Holmfeldt K."/>
            <person name="Nilsson E."/>
            <person name="Simone D."/>
            <person name="Lopez-Fernandez M."/>
            <person name="Wu X."/>
            <person name="de Brujin I."/>
            <person name="Lundin D."/>
            <person name="Andersson A."/>
            <person name="Bertilsson S."/>
            <person name="Dopson M."/>
        </authorList>
    </citation>
    <scope>NUCLEOTIDE SEQUENCE</scope>
    <source>
        <strain evidence="1">MM415B02285</strain>
    </source>
</reference>
<sequence>MKEITLKVPDEFDEKKIEFIKKSAMNQIEAFLKATLSVPQEQVDAVNLKIKDFKDAMGIVDEQVIEEPEIVE</sequence>
<evidence type="ECO:0000313" key="1">
    <source>
        <dbReference type="EMBL" id="QJA85069.1"/>
    </source>
</evidence>
<dbReference type="AlphaFoldDB" id="A0A6M3KSR2"/>
<name>A0A6M3KSR2_9ZZZZ</name>
<gene>
    <name evidence="1" type="ORF">MM415B02285_0004</name>
</gene>